<comment type="caution">
    <text evidence="8">The sequence shown here is derived from an EMBL/GenBank/DDBJ whole genome shotgun (WGS) entry which is preliminary data.</text>
</comment>
<keyword evidence="7" id="KW-0732">Signal</keyword>
<reference evidence="8" key="1">
    <citation type="submission" date="2023-03" db="EMBL/GenBank/DDBJ databases">
        <authorList>
            <person name="Steffen K."/>
            <person name="Cardenas P."/>
        </authorList>
    </citation>
    <scope>NUCLEOTIDE SEQUENCE</scope>
</reference>
<keyword evidence="2 6" id="KW-0812">Transmembrane</keyword>
<evidence type="ECO:0000256" key="5">
    <source>
        <dbReference type="ARBA" id="ARBA00023242"/>
    </source>
</evidence>
<feature type="transmembrane region" description="Helical" evidence="6">
    <location>
        <begin position="76"/>
        <end position="97"/>
    </location>
</feature>
<name>A0AA35TXA0_GEOBA</name>
<dbReference type="PANTHER" id="PTHR13428">
    <property type="entry name" value="INNER NUCLEAR MEMBRANE PROTEIN MAN1 LEM DOMAIN CONTAINING PROTEIN"/>
    <property type="match status" value="1"/>
</dbReference>
<dbReference type="Proteomes" id="UP001174909">
    <property type="component" value="Unassembled WGS sequence"/>
</dbReference>
<dbReference type="GO" id="GO:0005637">
    <property type="term" value="C:nuclear inner membrane"/>
    <property type="evidence" value="ECO:0007669"/>
    <property type="project" value="UniProtKB-SubCell"/>
</dbReference>
<comment type="subcellular location">
    <subcellularLocation>
        <location evidence="1">Nucleus inner membrane</location>
    </subcellularLocation>
</comment>
<feature type="non-terminal residue" evidence="8">
    <location>
        <position position="162"/>
    </location>
</feature>
<organism evidence="8 9">
    <name type="scientific">Geodia barretti</name>
    <name type="common">Barrett's horny sponge</name>
    <dbReference type="NCBI Taxonomy" id="519541"/>
    <lineage>
        <taxon>Eukaryota</taxon>
        <taxon>Metazoa</taxon>
        <taxon>Porifera</taxon>
        <taxon>Demospongiae</taxon>
        <taxon>Heteroscleromorpha</taxon>
        <taxon>Tetractinellida</taxon>
        <taxon>Astrophorina</taxon>
        <taxon>Geodiidae</taxon>
        <taxon>Geodia</taxon>
    </lineage>
</organism>
<dbReference type="AlphaFoldDB" id="A0AA35TXA0"/>
<dbReference type="Gene3D" id="1.10.10.1180">
    <property type="entry name" value="MAN1, winged-helix domain"/>
    <property type="match status" value="1"/>
</dbReference>
<evidence type="ECO:0000256" key="7">
    <source>
        <dbReference type="SAM" id="SignalP"/>
    </source>
</evidence>
<evidence type="ECO:0000313" key="9">
    <source>
        <dbReference type="Proteomes" id="UP001174909"/>
    </source>
</evidence>
<dbReference type="InterPro" id="IPR052277">
    <property type="entry name" value="INM_ESCRT-Associated"/>
</dbReference>
<feature type="signal peptide" evidence="7">
    <location>
        <begin position="1"/>
        <end position="20"/>
    </location>
</feature>
<protein>
    <submittedName>
        <fullName evidence="8">LEM domain-containing protein 2</fullName>
    </submittedName>
</protein>
<evidence type="ECO:0000256" key="4">
    <source>
        <dbReference type="ARBA" id="ARBA00023136"/>
    </source>
</evidence>
<evidence type="ECO:0000256" key="2">
    <source>
        <dbReference type="ARBA" id="ARBA00022692"/>
    </source>
</evidence>
<gene>
    <name evidence="8" type="ORF">GBAR_LOCUS30613</name>
</gene>
<sequence length="162" mass="18366">SLLVPILSLLIPLYLPHLSPFFSSPLPSPLRWMDSSNKTVADWTHYPQSSDRLAIFSPSPPFKCRLFLKLAGLWSMLQWIILAILGGVVVCAVFALYQKKKRRQESAVFSMVGRIMDVMKYHYKKSSTKKDLLPYLAIIHVRDMLIPPSERSVSLHANANAV</sequence>
<dbReference type="PANTHER" id="PTHR13428:SF12">
    <property type="entry name" value="INNER NUCLEAR MEMBRANE PROTEIN MAN1"/>
    <property type="match status" value="1"/>
</dbReference>
<keyword evidence="4 6" id="KW-0472">Membrane</keyword>
<proteinExistence type="predicted"/>
<evidence type="ECO:0000313" key="8">
    <source>
        <dbReference type="EMBL" id="CAI8056173.1"/>
    </source>
</evidence>
<dbReference type="InterPro" id="IPR041885">
    <property type="entry name" value="MAN1_winged_helix_dom"/>
</dbReference>
<evidence type="ECO:0000256" key="1">
    <source>
        <dbReference type="ARBA" id="ARBA00004540"/>
    </source>
</evidence>
<dbReference type="GO" id="GO:0031490">
    <property type="term" value="F:chromatin DNA binding"/>
    <property type="evidence" value="ECO:0007669"/>
    <property type="project" value="TreeGrafter"/>
</dbReference>
<keyword evidence="9" id="KW-1185">Reference proteome</keyword>
<evidence type="ECO:0000256" key="6">
    <source>
        <dbReference type="SAM" id="Phobius"/>
    </source>
</evidence>
<dbReference type="GO" id="GO:0006998">
    <property type="term" value="P:nuclear envelope organization"/>
    <property type="evidence" value="ECO:0007669"/>
    <property type="project" value="TreeGrafter"/>
</dbReference>
<dbReference type="EMBL" id="CASHTH010004335">
    <property type="protein sequence ID" value="CAI8056173.1"/>
    <property type="molecule type" value="Genomic_DNA"/>
</dbReference>
<evidence type="ECO:0000256" key="3">
    <source>
        <dbReference type="ARBA" id="ARBA00022989"/>
    </source>
</evidence>
<keyword evidence="5" id="KW-0539">Nucleus</keyword>
<keyword evidence="3 6" id="KW-1133">Transmembrane helix</keyword>
<accession>A0AA35TXA0</accession>
<feature type="chain" id="PRO_5041250330" evidence="7">
    <location>
        <begin position="21"/>
        <end position="162"/>
    </location>
</feature>